<accession>A0A067MP07</accession>
<sequence length="365" mass="41185">MAASIYRTRWSGAWDFYDPCVRALWASLLPVAFIFTLAVARPLLTNPTIASFFHNILPLDEAESLLNEQSAPFTIPKPPAWKSRVLSWLALMECAAWIAFGSYRLRIGRNIGAWEVWIAFSIASTWLYAALRPLFRSRTASPPYDLFVLYMIHLTTATMELGAVMYNRYTLDVPFPQRSVLTAMAVHFIVLMVLIGIVMHAPMAIPSSRIDKAKIGTEVSPEDYATLWSWTTFSWVEPLIARGVKTTLNEDDVWELSPTLRSKLVFAKFSGSSARLIRWIFFTNSLDLTLDFILTLVSATLNYASPFFLKSILDAIADPTPENRAYAYIYATLSFVANLLKAQADAQHLWYGRHACSRVRSGLMA</sequence>
<dbReference type="InParanoid" id="A0A067MP07"/>
<evidence type="ECO:0000256" key="6">
    <source>
        <dbReference type="SAM" id="Phobius"/>
    </source>
</evidence>
<dbReference type="GO" id="GO:0042626">
    <property type="term" value="F:ATPase-coupled transmembrane transporter activity"/>
    <property type="evidence" value="ECO:0007669"/>
    <property type="project" value="TreeGrafter"/>
</dbReference>
<dbReference type="AlphaFoldDB" id="A0A067MP07"/>
<feature type="non-terminal residue" evidence="7">
    <location>
        <position position="365"/>
    </location>
</feature>
<feature type="transmembrane region" description="Helical" evidence="6">
    <location>
        <begin position="147"/>
        <end position="166"/>
    </location>
</feature>
<dbReference type="EMBL" id="KL198027">
    <property type="protein sequence ID" value="KDQ16440.1"/>
    <property type="molecule type" value="Genomic_DNA"/>
</dbReference>
<evidence type="ECO:0000256" key="2">
    <source>
        <dbReference type="ARBA" id="ARBA00022741"/>
    </source>
</evidence>
<dbReference type="GO" id="GO:0005524">
    <property type="term" value="F:ATP binding"/>
    <property type="evidence" value="ECO:0007669"/>
    <property type="project" value="UniProtKB-KW"/>
</dbReference>
<dbReference type="HOGENOM" id="CLU_759820_0_0_1"/>
<proteinExistence type="predicted"/>
<keyword evidence="2" id="KW-0547">Nucleotide-binding</keyword>
<evidence type="ECO:0000256" key="5">
    <source>
        <dbReference type="ARBA" id="ARBA00023136"/>
    </source>
</evidence>
<dbReference type="PANTHER" id="PTHR24223">
    <property type="entry name" value="ATP-BINDING CASSETTE SUB-FAMILY C"/>
    <property type="match status" value="1"/>
</dbReference>
<evidence type="ECO:0000256" key="3">
    <source>
        <dbReference type="ARBA" id="ARBA00022840"/>
    </source>
</evidence>
<dbReference type="InterPro" id="IPR036640">
    <property type="entry name" value="ABC1_TM_sf"/>
</dbReference>
<dbReference type="PANTHER" id="PTHR24223:SF415">
    <property type="entry name" value="FI20190P1"/>
    <property type="match status" value="1"/>
</dbReference>
<organism evidence="7 8">
    <name type="scientific">Botryobasidium botryosum (strain FD-172 SS1)</name>
    <dbReference type="NCBI Taxonomy" id="930990"/>
    <lineage>
        <taxon>Eukaryota</taxon>
        <taxon>Fungi</taxon>
        <taxon>Dikarya</taxon>
        <taxon>Basidiomycota</taxon>
        <taxon>Agaricomycotina</taxon>
        <taxon>Agaricomycetes</taxon>
        <taxon>Cantharellales</taxon>
        <taxon>Botryobasidiaceae</taxon>
        <taxon>Botryobasidium</taxon>
    </lineage>
</organism>
<protein>
    <submittedName>
        <fullName evidence="7">Uncharacterized protein</fullName>
    </submittedName>
</protein>
<feature type="transmembrane region" description="Helical" evidence="6">
    <location>
        <begin position="85"/>
        <end position="105"/>
    </location>
</feature>
<dbReference type="GO" id="GO:0016020">
    <property type="term" value="C:membrane"/>
    <property type="evidence" value="ECO:0007669"/>
    <property type="project" value="InterPro"/>
</dbReference>
<keyword evidence="3" id="KW-0067">ATP-binding</keyword>
<feature type="transmembrane region" description="Helical" evidence="6">
    <location>
        <begin position="117"/>
        <end position="135"/>
    </location>
</feature>
<evidence type="ECO:0000256" key="1">
    <source>
        <dbReference type="ARBA" id="ARBA00022692"/>
    </source>
</evidence>
<keyword evidence="8" id="KW-1185">Reference proteome</keyword>
<gene>
    <name evidence="7" type="ORF">BOTBODRAFT_186494</name>
</gene>
<dbReference type="STRING" id="930990.A0A067MP07"/>
<dbReference type="Gene3D" id="1.20.1560.10">
    <property type="entry name" value="ABC transporter type 1, transmembrane domain"/>
    <property type="match status" value="1"/>
</dbReference>
<dbReference type="OrthoDB" id="6500128at2759"/>
<dbReference type="Proteomes" id="UP000027195">
    <property type="component" value="Unassembled WGS sequence"/>
</dbReference>
<reference evidence="8" key="1">
    <citation type="journal article" date="2014" name="Proc. Natl. Acad. Sci. U.S.A.">
        <title>Extensive sampling of basidiomycete genomes demonstrates inadequacy of the white-rot/brown-rot paradigm for wood decay fungi.</title>
        <authorList>
            <person name="Riley R."/>
            <person name="Salamov A.A."/>
            <person name="Brown D.W."/>
            <person name="Nagy L.G."/>
            <person name="Floudas D."/>
            <person name="Held B.W."/>
            <person name="Levasseur A."/>
            <person name="Lombard V."/>
            <person name="Morin E."/>
            <person name="Otillar R."/>
            <person name="Lindquist E.A."/>
            <person name="Sun H."/>
            <person name="LaButti K.M."/>
            <person name="Schmutz J."/>
            <person name="Jabbour D."/>
            <person name="Luo H."/>
            <person name="Baker S.E."/>
            <person name="Pisabarro A.G."/>
            <person name="Walton J.D."/>
            <person name="Blanchette R.A."/>
            <person name="Henrissat B."/>
            <person name="Martin F."/>
            <person name="Cullen D."/>
            <person name="Hibbett D.S."/>
            <person name="Grigoriev I.V."/>
        </authorList>
    </citation>
    <scope>NUCLEOTIDE SEQUENCE [LARGE SCALE GENOMIC DNA]</scope>
    <source>
        <strain evidence="8">FD-172 SS1</strain>
    </source>
</reference>
<evidence type="ECO:0000256" key="4">
    <source>
        <dbReference type="ARBA" id="ARBA00022989"/>
    </source>
</evidence>
<feature type="transmembrane region" description="Helical" evidence="6">
    <location>
        <begin position="23"/>
        <end position="44"/>
    </location>
</feature>
<evidence type="ECO:0000313" key="8">
    <source>
        <dbReference type="Proteomes" id="UP000027195"/>
    </source>
</evidence>
<keyword evidence="5 6" id="KW-0472">Membrane</keyword>
<feature type="transmembrane region" description="Helical" evidence="6">
    <location>
        <begin position="186"/>
        <end position="205"/>
    </location>
</feature>
<keyword evidence="4 6" id="KW-1133">Transmembrane helix</keyword>
<evidence type="ECO:0000313" key="7">
    <source>
        <dbReference type="EMBL" id="KDQ16440.1"/>
    </source>
</evidence>
<name>A0A067MP07_BOTB1</name>
<dbReference type="InterPro" id="IPR050173">
    <property type="entry name" value="ABC_transporter_C-like"/>
</dbReference>
<keyword evidence="1 6" id="KW-0812">Transmembrane</keyword>